<evidence type="ECO:0000313" key="2">
    <source>
        <dbReference type="Proteomes" id="UP000799539"/>
    </source>
</evidence>
<dbReference type="Proteomes" id="UP000799539">
    <property type="component" value="Unassembled WGS sequence"/>
</dbReference>
<keyword evidence="2" id="KW-1185">Reference proteome</keyword>
<accession>A0A6A6FXB5</accession>
<protein>
    <submittedName>
        <fullName evidence="1">Uncharacterized protein</fullName>
    </submittedName>
</protein>
<dbReference type="EMBL" id="ML992662">
    <property type="protein sequence ID" value="KAF2218043.1"/>
    <property type="molecule type" value="Genomic_DNA"/>
</dbReference>
<sequence>MATRIGDRSLWLGAGVFFYFAAKYIKHAVTDIVRLTELDPAQFPANDADHSTHPEESVEVRTLKTLCLSPNDSIAAAAHSLVIRRFAAQPNAINILRHDIDSKNPETSRRAKQAVQYLYEYDLELQEPLLHGRLDDLALPAEHATDEENRRRRHREAMVLHDGDGRIEEEDIIRPSPSRWT</sequence>
<proteinExistence type="predicted"/>
<name>A0A6A6FXB5_9PEZI</name>
<dbReference type="OrthoDB" id="5385189at2759"/>
<organism evidence="1 2">
    <name type="scientific">Cercospora zeae-maydis SCOH1-5</name>
    <dbReference type="NCBI Taxonomy" id="717836"/>
    <lineage>
        <taxon>Eukaryota</taxon>
        <taxon>Fungi</taxon>
        <taxon>Dikarya</taxon>
        <taxon>Ascomycota</taxon>
        <taxon>Pezizomycotina</taxon>
        <taxon>Dothideomycetes</taxon>
        <taxon>Dothideomycetidae</taxon>
        <taxon>Mycosphaerellales</taxon>
        <taxon>Mycosphaerellaceae</taxon>
        <taxon>Cercospora</taxon>
    </lineage>
</organism>
<gene>
    <name evidence="1" type="ORF">CERZMDRAFT_64117</name>
</gene>
<evidence type="ECO:0000313" key="1">
    <source>
        <dbReference type="EMBL" id="KAF2218043.1"/>
    </source>
</evidence>
<dbReference type="AlphaFoldDB" id="A0A6A6FXB5"/>
<reference evidence="1" key="1">
    <citation type="journal article" date="2020" name="Stud. Mycol.">
        <title>101 Dothideomycetes genomes: a test case for predicting lifestyles and emergence of pathogens.</title>
        <authorList>
            <person name="Haridas S."/>
            <person name="Albert R."/>
            <person name="Binder M."/>
            <person name="Bloem J."/>
            <person name="Labutti K."/>
            <person name="Salamov A."/>
            <person name="Andreopoulos B."/>
            <person name="Baker S."/>
            <person name="Barry K."/>
            <person name="Bills G."/>
            <person name="Bluhm B."/>
            <person name="Cannon C."/>
            <person name="Castanera R."/>
            <person name="Culley D."/>
            <person name="Daum C."/>
            <person name="Ezra D."/>
            <person name="Gonzalez J."/>
            <person name="Henrissat B."/>
            <person name="Kuo A."/>
            <person name="Liang C."/>
            <person name="Lipzen A."/>
            <person name="Lutzoni F."/>
            <person name="Magnuson J."/>
            <person name="Mondo S."/>
            <person name="Nolan M."/>
            <person name="Ohm R."/>
            <person name="Pangilinan J."/>
            <person name="Park H.-J."/>
            <person name="Ramirez L."/>
            <person name="Alfaro M."/>
            <person name="Sun H."/>
            <person name="Tritt A."/>
            <person name="Yoshinaga Y."/>
            <person name="Zwiers L.-H."/>
            <person name="Turgeon B."/>
            <person name="Goodwin S."/>
            <person name="Spatafora J."/>
            <person name="Crous P."/>
            <person name="Grigoriev I."/>
        </authorList>
    </citation>
    <scope>NUCLEOTIDE SEQUENCE</scope>
    <source>
        <strain evidence="1">SCOH1-5</strain>
    </source>
</reference>